<feature type="compositionally biased region" description="Low complexity" evidence="1">
    <location>
        <begin position="17"/>
        <end position="31"/>
    </location>
</feature>
<feature type="region of interest" description="Disordered" evidence="1">
    <location>
        <begin position="17"/>
        <end position="56"/>
    </location>
</feature>
<reference evidence="3 4" key="1">
    <citation type="submission" date="2014-04" db="EMBL/GenBank/DDBJ databases">
        <authorList>
            <consortium name="DOE Joint Genome Institute"/>
            <person name="Kuo A."/>
            <person name="Tarkka M."/>
            <person name="Buscot F."/>
            <person name="Kohler A."/>
            <person name="Nagy L.G."/>
            <person name="Floudas D."/>
            <person name="Copeland A."/>
            <person name="Barry K.W."/>
            <person name="Cichocki N."/>
            <person name="Veneault-Fourrey C."/>
            <person name="LaButti K."/>
            <person name="Lindquist E.A."/>
            <person name="Lipzen A."/>
            <person name="Lundell T."/>
            <person name="Morin E."/>
            <person name="Murat C."/>
            <person name="Sun H."/>
            <person name="Tunlid A."/>
            <person name="Henrissat B."/>
            <person name="Grigoriev I.V."/>
            <person name="Hibbett D.S."/>
            <person name="Martin F."/>
            <person name="Nordberg H.P."/>
            <person name="Cantor M.N."/>
            <person name="Hua S.X."/>
        </authorList>
    </citation>
    <scope>NUCLEOTIDE SEQUENCE [LARGE SCALE GENOMIC DNA]</scope>
    <source>
        <strain evidence="3 4">F 1598</strain>
    </source>
</reference>
<evidence type="ECO:0008006" key="5">
    <source>
        <dbReference type="Google" id="ProtNLM"/>
    </source>
</evidence>
<evidence type="ECO:0000313" key="4">
    <source>
        <dbReference type="Proteomes" id="UP000054166"/>
    </source>
</evidence>
<proteinExistence type="predicted"/>
<dbReference type="InParanoid" id="A0A0C3BG18"/>
<dbReference type="AlphaFoldDB" id="A0A0C3BG18"/>
<name>A0A0C3BG18_PILCF</name>
<accession>A0A0C3BG18</accession>
<feature type="signal peptide" evidence="2">
    <location>
        <begin position="1"/>
        <end position="18"/>
    </location>
</feature>
<reference evidence="4" key="2">
    <citation type="submission" date="2015-01" db="EMBL/GenBank/DDBJ databases">
        <title>Evolutionary Origins and Diversification of the Mycorrhizal Mutualists.</title>
        <authorList>
            <consortium name="DOE Joint Genome Institute"/>
            <consortium name="Mycorrhizal Genomics Consortium"/>
            <person name="Kohler A."/>
            <person name="Kuo A."/>
            <person name="Nagy L.G."/>
            <person name="Floudas D."/>
            <person name="Copeland A."/>
            <person name="Barry K.W."/>
            <person name="Cichocki N."/>
            <person name="Veneault-Fourrey C."/>
            <person name="LaButti K."/>
            <person name="Lindquist E.A."/>
            <person name="Lipzen A."/>
            <person name="Lundell T."/>
            <person name="Morin E."/>
            <person name="Murat C."/>
            <person name="Riley R."/>
            <person name="Ohm R."/>
            <person name="Sun H."/>
            <person name="Tunlid A."/>
            <person name="Henrissat B."/>
            <person name="Grigoriev I.V."/>
            <person name="Hibbett D.S."/>
            <person name="Martin F."/>
        </authorList>
    </citation>
    <scope>NUCLEOTIDE SEQUENCE [LARGE SCALE GENOMIC DNA]</scope>
    <source>
        <strain evidence="4">F 1598</strain>
    </source>
</reference>
<gene>
    <name evidence="3" type="ORF">PILCRDRAFT_826481</name>
</gene>
<dbReference type="Proteomes" id="UP000054166">
    <property type="component" value="Unassembled WGS sequence"/>
</dbReference>
<dbReference type="HOGENOM" id="CLU_2705732_0_0_1"/>
<evidence type="ECO:0000256" key="2">
    <source>
        <dbReference type="SAM" id="SignalP"/>
    </source>
</evidence>
<keyword evidence="2" id="KW-0732">Signal</keyword>
<evidence type="ECO:0000313" key="3">
    <source>
        <dbReference type="EMBL" id="KIM76302.1"/>
    </source>
</evidence>
<keyword evidence="4" id="KW-1185">Reference proteome</keyword>
<sequence>MVLVSALWELLAVASSPAATTTFSSNDDNTNGGREDEPRFHPHPGQRGGIPRDKQREIIQKIQTRLSFWIRGT</sequence>
<feature type="chain" id="PRO_5002161597" description="Secreted protein" evidence="2">
    <location>
        <begin position="19"/>
        <end position="73"/>
    </location>
</feature>
<organism evidence="3 4">
    <name type="scientific">Piloderma croceum (strain F 1598)</name>
    <dbReference type="NCBI Taxonomy" id="765440"/>
    <lineage>
        <taxon>Eukaryota</taxon>
        <taxon>Fungi</taxon>
        <taxon>Dikarya</taxon>
        <taxon>Basidiomycota</taxon>
        <taxon>Agaricomycotina</taxon>
        <taxon>Agaricomycetes</taxon>
        <taxon>Agaricomycetidae</taxon>
        <taxon>Atheliales</taxon>
        <taxon>Atheliaceae</taxon>
        <taxon>Piloderma</taxon>
    </lineage>
</organism>
<protein>
    <recommendedName>
        <fullName evidence="5">Secreted protein</fullName>
    </recommendedName>
</protein>
<dbReference type="EMBL" id="KN833036">
    <property type="protein sequence ID" value="KIM76302.1"/>
    <property type="molecule type" value="Genomic_DNA"/>
</dbReference>
<evidence type="ECO:0000256" key="1">
    <source>
        <dbReference type="SAM" id="MobiDB-lite"/>
    </source>
</evidence>